<dbReference type="InterPro" id="IPR011206">
    <property type="entry name" value="Citrate_lyase_beta/mcl1/mcl2"/>
</dbReference>
<comment type="cofactor">
    <cofactor evidence="1">
        <name>Mg(2+)</name>
        <dbReference type="ChEBI" id="CHEBI:18420"/>
    </cofactor>
</comment>
<dbReference type="InterPro" id="IPR005000">
    <property type="entry name" value="Aldolase/citrate-lyase_domain"/>
</dbReference>
<comment type="caution">
    <text evidence="5">The sequence shown here is derived from an EMBL/GenBank/DDBJ whole genome shotgun (WGS) entry which is preliminary data.</text>
</comment>
<dbReference type="Pfam" id="PF03328">
    <property type="entry name" value="HpcH_HpaI"/>
    <property type="match status" value="2"/>
</dbReference>
<dbReference type="SUPFAM" id="SSF51621">
    <property type="entry name" value="Phosphoenolpyruvate/pyruvate domain"/>
    <property type="match status" value="1"/>
</dbReference>
<accession>A0A0F9IRA2</accession>
<evidence type="ECO:0000256" key="1">
    <source>
        <dbReference type="ARBA" id="ARBA00001946"/>
    </source>
</evidence>
<dbReference type="Gene3D" id="3.20.20.60">
    <property type="entry name" value="Phosphoenolpyruvate-binding domains"/>
    <property type="match status" value="1"/>
</dbReference>
<dbReference type="EMBL" id="LAZR01020220">
    <property type="protein sequence ID" value="KKL89677.1"/>
    <property type="molecule type" value="Genomic_DNA"/>
</dbReference>
<feature type="domain" description="HpcH/HpaI aldolase/citrate lyase" evidence="4">
    <location>
        <begin position="14"/>
        <end position="61"/>
    </location>
</feature>
<protein>
    <recommendedName>
        <fullName evidence="4">HpcH/HpaI aldolase/citrate lyase domain-containing protein</fullName>
    </recommendedName>
</protein>
<evidence type="ECO:0000256" key="2">
    <source>
        <dbReference type="ARBA" id="ARBA00022723"/>
    </source>
</evidence>
<evidence type="ECO:0000259" key="4">
    <source>
        <dbReference type="Pfam" id="PF03328"/>
    </source>
</evidence>
<keyword evidence="2" id="KW-0479">Metal-binding</keyword>
<dbReference type="PIRSF" id="PIRSF015582">
    <property type="entry name" value="Cit_lyase_B"/>
    <property type="match status" value="1"/>
</dbReference>
<reference evidence="5" key="1">
    <citation type="journal article" date="2015" name="Nature">
        <title>Complex archaea that bridge the gap between prokaryotes and eukaryotes.</title>
        <authorList>
            <person name="Spang A."/>
            <person name="Saw J.H."/>
            <person name="Jorgensen S.L."/>
            <person name="Zaremba-Niedzwiedzka K."/>
            <person name="Martijn J."/>
            <person name="Lind A.E."/>
            <person name="van Eijk R."/>
            <person name="Schleper C."/>
            <person name="Guy L."/>
            <person name="Ettema T.J."/>
        </authorList>
    </citation>
    <scope>NUCLEOTIDE SEQUENCE</scope>
</reference>
<keyword evidence="3" id="KW-0460">Magnesium</keyword>
<dbReference type="InterPro" id="IPR015813">
    <property type="entry name" value="Pyrv/PenolPyrv_kinase-like_dom"/>
</dbReference>
<proteinExistence type="predicted"/>
<gene>
    <name evidence="5" type="ORF">LCGC14_1912320</name>
</gene>
<dbReference type="PANTHER" id="PTHR32308:SF0">
    <property type="entry name" value="HPCH_HPAI ALDOLASE_CITRATE LYASE DOMAIN-CONTAINING PROTEIN"/>
    <property type="match status" value="1"/>
</dbReference>
<sequence length="266" mass="29670">MCYSFSQTYTNEMRSYLFVPGHNQKLLDSAARSDADVLILDLEDSVPEGYKDQARIKICSFVCGKPIFVRIKNNFDLAYINFVTIIIPKATAKEIEKYSYCGSNLIPLIETTQGIFEAYEICKSPNVVAVAFGGEDFKADLQGTDYHTARAIVAMAARAAGIEPIDTVHTDVNNLGDLEKHLKVSKSLGYRAMLCLHPKELPLVHKYFTPSVQEIEQAKEMIRLSEQAAKEGKGVAVIDGVFIGPPMIRAARKLLNNRYEKIIDNN</sequence>
<dbReference type="AlphaFoldDB" id="A0A0F9IRA2"/>
<dbReference type="InterPro" id="IPR040442">
    <property type="entry name" value="Pyrv_kinase-like_dom_sf"/>
</dbReference>
<organism evidence="5">
    <name type="scientific">marine sediment metagenome</name>
    <dbReference type="NCBI Taxonomy" id="412755"/>
    <lineage>
        <taxon>unclassified sequences</taxon>
        <taxon>metagenomes</taxon>
        <taxon>ecological metagenomes</taxon>
    </lineage>
</organism>
<evidence type="ECO:0000256" key="3">
    <source>
        <dbReference type="ARBA" id="ARBA00022842"/>
    </source>
</evidence>
<dbReference type="GO" id="GO:0000287">
    <property type="term" value="F:magnesium ion binding"/>
    <property type="evidence" value="ECO:0007669"/>
    <property type="project" value="TreeGrafter"/>
</dbReference>
<dbReference type="PANTHER" id="PTHR32308">
    <property type="entry name" value="LYASE BETA SUBUNIT, PUTATIVE (AFU_ORTHOLOGUE AFUA_4G13030)-RELATED"/>
    <property type="match status" value="1"/>
</dbReference>
<dbReference type="GO" id="GO:0003824">
    <property type="term" value="F:catalytic activity"/>
    <property type="evidence" value="ECO:0007669"/>
    <property type="project" value="InterPro"/>
</dbReference>
<name>A0A0F9IRA2_9ZZZZ</name>
<evidence type="ECO:0000313" key="5">
    <source>
        <dbReference type="EMBL" id="KKL89677.1"/>
    </source>
</evidence>
<feature type="domain" description="HpcH/HpaI aldolase/citrate lyase" evidence="4">
    <location>
        <begin position="104"/>
        <end position="198"/>
    </location>
</feature>
<dbReference type="GO" id="GO:0006107">
    <property type="term" value="P:oxaloacetate metabolic process"/>
    <property type="evidence" value="ECO:0007669"/>
    <property type="project" value="TreeGrafter"/>
</dbReference>